<dbReference type="KEGG" id="sulj:SJPD1_0246"/>
<protein>
    <submittedName>
        <fullName evidence="2">Transaldolase</fullName>
        <ecNumber evidence="2">2.2.1.2</ecNumber>
    </submittedName>
</protein>
<proteinExistence type="predicted"/>
<dbReference type="EMBL" id="CP023275">
    <property type="protein sequence ID" value="ATB68375.1"/>
    <property type="molecule type" value="Genomic_DNA"/>
</dbReference>
<dbReference type="Gene3D" id="3.20.20.70">
    <property type="entry name" value="Aldolase class I"/>
    <property type="match status" value="1"/>
</dbReference>
<dbReference type="PANTHER" id="PTHR10683">
    <property type="entry name" value="TRANSALDOLASE"/>
    <property type="match status" value="1"/>
</dbReference>
<dbReference type="EC" id="2.2.1.2" evidence="2"/>
<keyword evidence="1" id="KW-0704">Schiff base</keyword>
<accession>A0A290HAD3</accession>
<keyword evidence="2" id="KW-0808">Transferase</keyword>
<gene>
    <name evidence="2" type="ORF">SJPD1_0246</name>
</gene>
<dbReference type="Proteomes" id="UP000217349">
    <property type="component" value="Chromosome"/>
</dbReference>
<organism evidence="2 3">
    <name type="scientific">Sulfurospirillum diekertiae</name>
    <dbReference type="NCBI Taxonomy" id="1854492"/>
    <lineage>
        <taxon>Bacteria</taxon>
        <taxon>Pseudomonadati</taxon>
        <taxon>Campylobacterota</taxon>
        <taxon>Epsilonproteobacteria</taxon>
        <taxon>Campylobacterales</taxon>
        <taxon>Sulfurospirillaceae</taxon>
        <taxon>Sulfurospirillum</taxon>
    </lineage>
</organism>
<name>A0A290HAD3_9BACT</name>
<sequence length="172" mass="19338">MPSIFSAFYLSFARCLVKKGTKKLPQAVISIFVSRFDRKLDEHFKKIDFVLSRVGIMNAMRAYELIQNAQLPNVRALFASTGVKGDELSPDYYIRELLLPNSINTAPLGTIKAFIGSSKECESIELRSDWIENFFHSLAANGVDMNAVCDELMDEGLSAFKDAFVEILDELK</sequence>
<dbReference type="GO" id="GO:0004801">
    <property type="term" value="F:transaldolase activity"/>
    <property type="evidence" value="ECO:0007669"/>
    <property type="project" value="UniProtKB-EC"/>
</dbReference>
<dbReference type="AlphaFoldDB" id="A0A290HAD3"/>
<evidence type="ECO:0000313" key="3">
    <source>
        <dbReference type="Proteomes" id="UP000217349"/>
    </source>
</evidence>
<evidence type="ECO:0000256" key="1">
    <source>
        <dbReference type="ARBA" id="ARBA00023270"/>
    </source>
</evidence>
<dbReference type="Pfam" id="PF00923">
    <property type="entry name" value="TAL_FSA"/>
    <property type="match status" value="1"/>
</dbReference>
<dbReference type="GO" id="GO:0005975">
    <property type="term" value="P:carbohydrate metabolic process"/>
    <property type="evidence" value="ECO:0007669"/>
    <property type="project" value="InterPro"/>
</dbReference>
<dbReference type="InterPro" id="IPR001585">
    <property type="entry name" value="TAL/FSA"/>
</dbReference>
<evidence type="ECO:0000313" key="2">
    <source>
        <dbReference type="EMBL" id="ATB68375.1"/>
    </source>
</evidence>
<dbReference type="InterPro" id="IPR013785">
    <property type="entry name" value="Aldolase_TIM"/>
</dbReference>
<dbReference type="SUPFAM" id="SSF51569">
    <property type="entry name" value="Aldolase"/>
    <property type="match status" value="1"/>
</dbReference>
<dbReference type="PANTHER" id="PTHR10683:SF31">
    <property type="entry name" value="TRANSALDOLASE"/>
    <property type="match status" value="1"/>
</dbReference>
<reference evidence="3" key="1">
    <citation type="submission" date="2017-09" db="EMBL/GenBank/DDBJ databases">
        <title>The complete genome of Sulfurospirillum sp. JPD-1.</title>
        <authorList>
            <person name="Goris T."/>
        </authorList>
    </citation>
    <scope>NUCLEOTIDE SEQUENCE [LARGE SCALE GENOMIC DNA]</scope>
    <source>
        <strain evidence="3">JPD-1</strain>
    </source>
</reference>